<keyword evidence="5" id="KW-0732">Signal</keyword>
<keyword evidence="3" id="KW-1134">Transmembrane beta strand</keyword>
<dbReference type="SUPFAM" id="SSF56935">
    <property type="entry name" value="Porins"/>
    <property type="match status" value="1"/>
</dbReference>
<comment type="similarity">
    <text evidence="2">Belongs to the OmpP1/FadL family.</text>
</comment>
<name>A0A7U3YJX4_DESPD</name>
<dbReference type="GO" id="GO:0009279">
    <property type="term" value="C:cell outer membrane"/>
    <property type="evidence" value="ECO:0007669"/>
    <property type="project" value="UniProtKB-SubCell"/>
</dbReference>
<keyword evidence="7" id="KW-0998">Cell outer membrane</keyword>
<evidence type="ECO:0000256" key="7">
    <source>
        <dbReference type="ARBA" id="ARBA00023237"/>
    </source>
</evidence>
<dbReference type="Gene3D" id="2.40.160.60">
    <property type="entry name" value="Outer membrane protein transport protein (OMPP1/FadL/TodX)"/>
    <property type="match status" value="1"/>
</dbReference>
<evidence type="ECO:0000313" key="8">
    <source>
        <dbReference type="EMBL" id="ADW16759.1"/>
    </source>
</evidence>
<keyword evidence="9" id="KW-1185">Reference proteome</keyword>
<proteinExistence type="inferred from homology"/>
<evidence type="ECO:0000256" key="2">
    <source>
        <dbReference type="ARBA" id="ARBA00008163"/>
    </source>
</evidence>
<organism evidence="8 9">
    <name type="scientific">Desulfobulbus propionicus (strain ATCC 33891 / DSM 2032 / VKM B-1956 / 1pr3)</name>
    <dbReference type="NCBI Taxonomy" id="577650"/>
    <lineage>
        <taxon>Bacteria</taxon>
        <taxon>Pseudomonadati</taxon>
        <taxon>Thermodesulfobacteriota</taxon>
        <taxon>Desulfobulbia</taxon>
        <taxon>Desulfobulbales</taxon>
        <taxon>Desulfobulbaceae</taxon>
        <taxon>Desulfobulbus</taxon>
    </lineage>
</organism>
<evidence type="ECO:0000256" key="3">
    <source>
        <dbReference type="ARBA" id="ARBA00022452"/>
    </source>
</evidence>
<dbReference type="GO" id="GO:0015483">
    <property type="term" value="F:long-chain fatty acid transporting porin activity"/>
    <property type="evidence" value="ECO:0007669"/>
    <property type="project" value="TreeGrafter"/>
</dbReference>
<dbReference type="AlphaFoldDB" id="A0A7U3YJX4"/>
<evidence type="ECO:0000256" key="6">
    <source>
        <dbReference type="ARBA" id="ARBA00023136"/>
    </source>
</evidence>
<keyword evidence="6" id="KW-0472">Membrane</keyword>
<keyword evidence="4" id="KW-0812">Transmembrane</keyword>
<dbReference type="PANTHER" id="PTHR35093:SF8">
    <property type="entry name" value="OUTER MEMBRANE PROTEIN NMB0088-RELATED"/>
    <property type="match status" value="1"/>
</dbReference>
<dbReference type="Proteomes" id="UP000006365">
    <property type="component" value="Chromosome"/>
</dbReference>
<gene>
    <name evidence="8" type="ordered locus">Despr_0583</name>
</gene>
<dbReference type="EMBL" id="CP002364">
    <property type="protein sequence ID" value="ADW16759.1"/>
    <property type="molecule type" value="Genomic_DNA"/>
</dbReference>
<dbReference type="RefSeq" id="WP_015723304.1">
    <property type="nucleotide sequence ID" value="NC_014972.1"/>
</dbReference>
<protein>
    <submittedName>
        <fullName evidence="8">Membrane protein involved in aromatic hydrocarbon degradation</fullName>
    </submittedName>
</protein>
<reference evidence="8 9" key="1">
    <citation type="journal article" date="2011" name="Stand. Genomic Sci.">
        <title>Complete genome sequence of Desulfobulbus propionicus type strain (1pr3).</title>
        <authorList>
            <person name="Pagani I."/>
            <person name="Lapidus A."/>
            <person name="Nolan M."/>
            <person name="Lucas S."/>
            <person name="Hammon N."/>
            <person name="Deshpande S."/>
            <person name="Cheng J.F."/>
            <person name="Chertkov O."/>
            <person name="Davenport K."/>
            <person name="Tapia R."/>
            <person name="Han C."/>
            <person name="Goodwin L."/>
            <person name="Pitluck S."/>
            <person name="Liolios K."/>
            <person name="Mavromatis K."/>
            <person name="Ivanova N."/>
            <person name="Mikhailova N."/>
            <person name="Pati A."/>
            <person name="Chen A."/>
            <person name="Palaniappan K."/>
            <person name="Land M."/>
            <person name="Hauser L."/>
            <person name="Chang Y.J."/>
            <person name="Jeffries C.D."/>
            <person name="Detter J.C."/>
            <person name="Brambilla E."/>
            <person name="Kannan K.P."/>
            <person name="Djao O.D."/>
            <person name="Rohde M."/>
            <person name="Pukall R."/>
            <person name="Spring S."/>
            <person name="Goker M."/>
            <person name="Sikorski J."/>
            <person name="Woyke T."/>
            <person name="Bristow J."/>
            <person name="Eisen J.A."/>
            <person name="Markowitz V."/>
            <person name="Hugenholtz P."/>
            <person name="Kyrpides N.C."/>
            <person name="Klenk H.P."/>
        </authorList>
    </citation>
    <scope>NUCLEOTIDE SEQUENCE [LARGE SCALE GENOMIC DNA]</scope>
    <source>
        <strain evidence="9">ATCC 33891 / DSM 2032 / 1pr3</strain>
    </source>
</reference>
<dbReference type="InterPro" id="IPR005017">
    <property type="entry name" value="OMPP1/FadL/TodX"/>
</dbReference>
<dbReference type="KEGG" id="dpr:Despr_0583"/>
<evidence type="ECO:0000256" key="4">
    <source>
        <dbReference type="ARBA" id="ARBA00022692"/>
    </source>
</evidence>
<comment type="subcellular location">
    <subcellularLocation>
        <location evidence="1">Cell outer membrane</location>
        <topology evidence="1">Multi-pass membrane protein</topology>
    </subcellularLocation>
</comment>
<dbReference type="Pfam" id="PF03349">
    <property type="entry name" value="Toluene_X"/>
    <property type="match status" value="1"/>
</dbReference>
<accession>A0A7U3YJX4</accession>
<evidence type="ECO:0000313" key="9">
    <source>
        <dbReference type="Proteomes" id="UP000006365"/>
    </source>
</evidence>
<evidence type="ECO:0000256" key="5">
    <source>
        <dbReference type="ARBA" id="ARBA00022729"/>
    </source>
</evidence>
<evidence type="ECO:0000256" key="1">
    <source>
        <dbReference type="ARBA" id="ARBA00004571"/>
    </source>
</evidence>
<sequence length="430" mass="46953">MTPHGKSLPRRLWPGAVAHGLVLTLAALQGTAEASGFRITNQSLGAVGLAGAHIAHTPGPDSSYYNPANMAWLADQWQAETSLTALHLPSITYSDHRSSTFNGSSEDELFFMPLIHAASPQYNDLRFGFSLTYPYGLSKRWNQPFPQASAEEFSLLIVEANPTVAYQVRPWLSIGGGLSVIYGKGEVESELLNPPLAQIAPLTTLSRSSDGSDTQLGYNLALSLRPVEQWTIAATYRSEVDLNLSGDGQLRALLEATSLSPYSGSSAIGVTLPAVFSLATAYTFERLTVELGWDRTFWSSFAQLDFQYGQDFLGTAFDVFDRAVAKNWQDTDAYRLGLTYTWNDRWTTTLGFAYDETPVPSETLGFELPDTDATVYCAGLRYRYSPAMELGMSYMYHRTRTRSVTNASGIDGTFTDGGAHAVTVGVIASF</sequence>
<dbReference type="PANTHER" id="PTHR35093">
    <property type="entry name" value="OUTER MEMBRANE PROTEIN NMB0088-RELATED"/>
    <property type="match status" value="1"/>
</dbReference>